<evidence type="ECO:0000313" key="2">
    <source>
        <dbReference type="Proteomes" id="UP001338309"/>
    </source>
</evidence>
<dbReference type="EMBL" id="BTPD01000011">
    <property type="protein sequence ID" value="GMQ30677.1"/>
    <property type="molecule type" value="Genomic_DNA"/>
</dbReference>
<reference evidence="1 2" key="1">
    <citation type="submission" date="2023-08" db="EMBL/GenBank/DDBJ databases">
        <title>Draft genome sequence of Algoriphagus confluentis.</title>
        <authorList>
            <person name="Takatani N."/>
            <person name="Hosokawa M."/>
            <person name="Sawabe T."/>
        </authorList>
    </citation>
    <scope>NUCLEOTIDE SEQUENCE [LARGE SCALE GENOMIC DNA]</scope>
    <source>
        <strain evidence="1 2">NBRC 111222</strain>
    </source>
</reference>
<evidence type="ECO:0000313" key="1">
    <source>
        <dbReference type="EMBL" id="GMQ30677.1"/>
    </source>
</evidence>
<proteinExistence type="predicted"/>
<sequence>MTLNGAAISLVGKFEIESLFYPEFKFAFWTFSTLLSKFS</sequence>
<keyword evidence="2" id="KW-1185">Reference proteome</keyword>
<protein>
    <submittedName>
        <fullName evidence="1">Uncharacterized protein</fullName>
    </submittedName>
</protein>
<name>A0ABQ6PRX5_9BACT</name>
<dbReference type="Proteomes" id="UP001338309">
    <property type="component" value="Unassembled WGS sequence"/>
</dbReference>
<accession>A0ABQ6PRX5</accession>
<comment type="caution">
    <text evidence="1">The sequence shown here is derived from an EMBL/GenBank/DDBJ whole genome shotgun (WGS) entry which is preliminary data.</text>
</comment>
<organism evidence="1 2">
    <name type="scientific">Algoriphagus confluentis</name>
    <dbReference type="NCBI Taxonomy" id="1697556"/>
    <lineage>
        <taxon>Bacteria</taxon>
        <taxon>Pseudomonadati</taxon>
        <taxon>Bacteroidota</taxon>
        <taxon>Cytophagia</taxon>
        <taxon>Cytophagales</taxon>
        <taxon>Cyclobacteriaceae</taxon>
        <taxon>Algoriphagus</taxon>
    </lineage>
</organism>
<gene>
    <name evidence="1" type="ORF">Aconfl_33200</name>
</gene>